<dbReference type="Proteomes" id="UP000306038">
    <property type="component" value="Unassembled WGS sequence"/>
</dbReference>
<protein>
    <recommendedName>
        <fullName evidence="4">C1q domain-containing protein</fullName>
    </recommendedName>
</protein>
<sequence>MKKKIILFLFLLFLFQPAFPQVGINTQNPKATLDIVANKTDGSTAEGLIAPRLTGDQIKAGNFQYGIDQAGAIIYATLPVTTADVKTANITDIGYYYFDGNVWRKMNSNLYNSDGVITTNRNVNIGNNNLLFTGSGKIGVGNSDPKMKLDTRSVPGNASPGEGAIAIGETAVAANIAGPGAIRYNSNLGGRLQYSNGTTWNTLTSNIQKSIVVADLATNSFNFINGGTLKDVSGWNETVDVNNNFDPVTGIFTAPRTGNYILNVALLPTVTLNTEGRFEIHVSVNNVSTTAGVKSSVAGYMYCGATISNILHLNTGDSVKVQYFHNLGTNRLSHTSNFNALSITEL</sequence>
<dbReference type="SUPFAM" id="SSF49842">
    <property type="entry name" value="TNF-like"/>
    <property type="match status" value="1"/>
</dbReference>
<evidence type="ECO:0000256" key="1">
    <source>
        <dbReference type="SAM" id="SignalP"/>
    </source>
</evidence>
<evidence type="ECO:0000313" key="2">
    <source>
        <dbReference type="EMBL" id="THV59383.1"/>
    </source>
</evidence>
<dbReference type="Gene3D" id="2.60.120.40">
    <property type="match status" value="1"/>
</dbReference>
<keyword evidence="1" id="KW-0732">Signal</keyword>
<name>A0ABY2R6S3_9FLAO</name>
<evidence type="ECO:0008006" key="4">
    <source>
        <dbReference type="Google" id="ProtNLM"/>
    </source>
</evidence>
<dbReference type="InterPro" id="IPR008983">
    <property type="entry name" value="Tumour_necrosis_fac-like_dom"/>
</dbReference>
<feature type="chain" id="PRO_5045542421" description="C1q domain-containing protein" evidence="1">
    <location>
        <begin position="21"/>
        <end position="346"/>
    </location>
</feature>
<dbReference type="RefSeq" id="WP_136522204.1">
    <property type="nucleotide sequence ID" value="NZ_SDLV01000021.1"/>
</dbReference>
<keyword evidence="3" id="KW-1185">Reference proteome</keyword>
<organism evidence="2 3">
    <name type="scientific">Chryseobacterium candidae</name>
    <dbReference type="NCBI Taxonomy" id="1978493"/>
    <lineage>
        <taxon>Bacteria</taxon>
        <taxon>Pseudomonadati</taxon>
        <taxon>Bacteroidota</taxon>
        <taxon>Flavobacteriia</taxon>
        <taxon>Flavobacteriales</taxon>
        <taxon>Weeksellaceae</taxon>
        <taxon>Chryseobacterium group</taxon>
        <taxon>Chryseobacterium</taxon>
    </lineage>
</organism>
<feature type="signal peptide" evidence="1">
    <location>
        <begin position="1"/>
        <end position="20"/>
    </location>
</feature>
<comment type="caution">
    <text evidence="2">The sequence shown here is derived from an EMBL/GenBank/DDBJ whole genome shotgun (WGS) entry which is preliminary data.</text>
</comment>
<proteinExistence type="predicted"/>
<accession>A0ABY2R6S3</accession>
<reference evidence="2 3" key="1">
    <citation type="submission" date="2019-01" db="EMBL/GenBank/DDBJ databases">
        <authorList>
            <person name="B I."/>
            <person name="Ch S."/>
            <person name="Ch V.R."/>
        </authorList>
    </citation>
    <scope>NUCLEOTIDE SEQUENCE [LARGE SCALE GENOMIC DNA]</scope>
    <source>
        <strain evidence="2 3">JC507</strain>
    </source>
</reference>
<dbReference type="EMBL" id="SDLV01000021">
    <property type="protein sequence ID" value="THV59383.1"/>
    <property type="molecule type" value="Genomic_DNA"/>
</dbReference>
<gene>
    <name evidence="2" type="ORF">EK417_11170</name>
</gene>
<evidence type="ECO:0000313" key="3">
    <source>
        <dbReference type="Proteomes" id="UP000306038"/>
    </source>
</evidence>